<dbReference type="AlphaFoldDB" id="A0A7X1F6Z1"/>
<keyword evidence="2" id="KW-1185">Reference proteome</keyword>
<gene>
    <name evidence="1" type="ORF">H7F49_07530</name>
</gene>
<organism evidence="1 2">
    <name type="scientific">Novosphingobium aerophilum</name>
    <dbReference type="NCBI Taxonomy" id="2839843"/>
    <lineage>
        <taxon>Bacteria</taxon>
        <taxon>Pseudomonadati</taxon>
        <taxon>Pseudomonadota</taxon>
        <taxon>Alphaproteobacteria</taxon>
        <taxon>Sphingomonadales</taxon>
        <taxon>Sphingomonadaceae</taxon>
        <taxon>Novosphingobium</taxon>
    </lineage>
</organism>
<dbReference type="EMBL" id="JACLAU010000007">
    <property type="protein sequence ID" value="MBC2651550.1"/>
    <property type="molecule type" value="Genomic_DNA"/>
</dbReference>
<evidence type="ECO:0000313" key="1">
    <source>
        <dbReference type="EMBL" id="MBC2651550.1"/>
    </source>
</evidence>
<reference evidence="1 2" key="1">
    <citation type="submission" date="2020-08" db="EMBL/GenBank/DDBJ databases">
        <title>The genome sequence of Novosphingobium flavum 4Y4.</title>
        <authorList>
            <person name="Liu Y."/>
        </authorList>
    </citation>
    <scope>NUCLEOTIDE SEQUENCE [LARGE SCALE GENOMIC DNA]</scope>
    <source>
        <strain evidence="1 2">4Y4</strain>
    </source>
</reference>
<sequence>MKEDLDFGLTFAFAHMPIFLRLHIRKGSVASLEHRCVLAPAVLAARNCSQADHIQLSKAIIADMVLLY</sequence>
<accession>A0A7X1F6Z1</accession>
<protein>
    <submittedName>
        <fullName evidence="1">Uncharacterized protein</fullName>
    </submittedName>
</protein>
<evidence type="ECO:0000313" key="2">
    <source>
        <dbReference type="Proteomes" id="UP000520156"/>
    </source>
</evidence>
<proteinExistence type="predicted"/>
<name>A0A7X1F6Z1_9SPHN</name>
<dbReference type="Proteomes" id="UP000520156">
    <property type="component" value="Unassembled WGS sequence"/>
</dbReference>
<dbReference type="RefSeq" id="WP_185682953.1">
    <property type="nucleotide sequence ID" value="NZ_JACLAU010000007.1"/>
</dbReference>
<comment type="caution">
    <text evidence="1">The sequence shown here is derived from an EMBL/GenBank/DDBJ whole genome shotgun (WGS) entry which is preliminary data.</text>
</comment>